<keyword evidence="1" id="KW-1133">Transmembrane helix</keyword>
<reference evidence="2 3" key="1">
    <citation type="submission" date="2018-02" db="EMBL/GenBank/DDBJ databases">
        <title>Complete genome sequence of Streptomyces dengpaensis, the producer of angucyclines.</title>
        <authorList>
            <person name="Yumei L."/>
        </authorList>
    </citation>
    <scope>NUCLEOTIDE SEQUENCE [LARGE SCALE GENOMIC DNA]</scope>
    <source>
        <strain evidence="2 3">XZHG99</strain>
    </source>
</reference>
<keyword evidence="1" id="KW-0812">Transmembrane</keyword>
<evidence type="ECO:0008006" key="4">
    <source>
        <dbReference type="Google" id="ProtNLM"/>
    </source>
</evidence>
<feature type="transmembrane region" description="Helical" evidence="1">
    <location>
        <begin position="7"/>
        <end position="27"/>
    </location>
</feature>
<organism evidence="2 3">
    <name type="scientific">Streptomyces dengpaensis</name>
    <dbReference type="NCBI Taxonomy" id="2049881"/>
    <lineage>
        <taxon>Bacteria</taxon>
        <taxon>Bacillati</taxon>
        <taxon>Actinomycetota</taxon>
        <taxon>Actinomycetes</taxon>
        <taxon>Kitasatosporales</taxon>
        <taxon>Streptomycetaceae</taxon>
        <taxon>Streptomyces</taxon>
    </lineage>
</organism>
<proteinExistence type="predicted"/>
<dbReference type="RefSeq" id="WP_099502197.1">
    <property type="nucleotide sequence ID" value="NZ_CP026652.1"/>
</dbReference>
<protein>
    <recommendedName>
        <fullName evidence="4">DUF305 domain-containing protein</fullName>
    </recommendedName>
</protein>
<accession>A0ABM6T0K4</accession>
<keyword evidence="3" id="KW-1185">Reference proteome</keyword>
<name>A0ABM6T0K4_9ACTN</name>
<dbReference type="Proteomes" id="UP000238413">
    <property type="component" value="Chromosome"/>
</dbReference>
<evidence type="ECO:0000256" key="1">
    <source>
        <dbReference type="SAM" id="Phobius"/>
    </source>
</evidence>
<sequence>MSTAARLGLYAAALAVAFLAAFGIGRLAGPIGDGGSGGDEMPMDHDMGMSMGIAAPAAFITDWEAR</sequence>
<dbReference type="EMBL" id="CP026652">
    <property type="protein sequence ID" value="AVH60517.1"/>
    <property type="molecule type" value="Genomic_DNA"/>
</dbReference>
<evidence type="ECO:0000313" key="3">
    <source>
        <dbReference type="Proteomes" id="UP000238413"/>
    </source>
</evidence>
<gene>
    <name evidence="2" type="ORF">C4B68_37380</name>
</gene>
<keyword evidence="1" id="KW-0472">Membrane</keyword>
<evidence type="ECO:0000313" key="2">
    <source>
        <dbReference type="EMBL" id="AVH60517.1"/>
    </source>
</evidence>